<dbReference type="SUPFAM" id="SSF52540">
    <property type="entry name" value="P-loop containing nucleoside triphosphate hydrolases"/>
    <property type="match status" value="1"/>
</dbReference>
<evidence type="ECO:0000256" key="12">
    <source>
        <dbReference type="RuleBase" id="RU365094"/>
    </source>
</evidence>
<evidence type="ECO:0000256" key="7">
    <source>
        <dbReference type="ARBA" id="ARBA00022840"/>
    </source>
</evidence>
<evidence type="ECO:0000259" key="13">
    <source>
        <dbReference type="PROSITE" id="PS50893"/>
    </source>
</evidence>
<accession>A0AAU9DQE8</accession>
<name>A0AAU9DQE8_9LACO</name>
<dbReference type="InterPro" id="IPR015854">
    <property type="entry name" value="ABC_transpr_LolD-like"/>
</dbReference>
<evidence type="ECO:0000313" key="15">
    <source>
        <dbReference type="Proteomes" id="UP001321804"/>
    </source>
</evidence>
<dbReference type="KEGG" id="xak:KIMC2_03650"/>
<dbReference type="InterPro" id="IPR003593">
    <property type="entry name" value="AAA+_ATPase"/>
</dbReference>
<dbReference type="PROSITE" id="PS00211">
    <property type="entry name" value="ABC_TRANSPORTER_1"/>
    <property type="match status" value="1"/>
</dbReference>
<keyword evidence="15" id="KW-1185">Reference proteome</keyword>
<dbReference type="GO" id="GO:0005886">
    <property type="term" value="C:plasma membrane"/>
    <property type="evidence" value="ECO:0007669"/>
    <property type="project" value="UniProtKB-SubCell"/>
</dbReference>
<dbReference type="InterPro" id="IPR027417">
    <property type="entry name" value="P-loop_NTPase"/>
</dbReference>
<comment type="function">
    <text evidence="11">Part of the ABC transporter FtsEX involved in cellular division. Has ATPase activity. Essential for cell division and viability.</text>
</comment>
<dbReference type="PROSITE" id="PS50893">
    <property type="entry name" value="ABC_TRANSPORTER_2"/>
    <property type="match status" value="1"/>
</dbReference>
<dbReference type="PANTHER" id="PTHR24220">
    <property type="entry name" value="IMPORT ATP-BINDING PROTEIN"/>
    <property type="match status" value="1"/>
</dbReference>
<dbReference type="InterPro" id="IPR005286">
    <property type="entry name" value="Cell_div_FtsE"/>
</dbReference>
<evidence type="ECO:0000313" key="14">
    <source>
        <dbReference type="EMBL" id="BDR55803.1"/>
    </source>
</evidence>
<dbReference type="Proteomes" id="UP001321804">
    <property type="component" value="Chromosome"/>
</dbReference>
<evidence type="ECO:0000256" key="1">
    <source>
        <dbReference type="ARBA" id="ARBA00005417"/>
    </source>
</evidence>
<reference evidence="14 15" key="1">
    <citation type="journal article" date="2023" name="Microbiol. Spectr.">
        <title>Symbiosis of Carpenter Bees with Uncharacterized Lactic Acid Bacteria Showing NAD Auxotrophy.</title>
        <authorList>
            <person name="Kawasaki S."/>
            <person name="Ozawa K."/>
            <person name="Mori T."/>
            <person name="Yamamoto A."/>
            <person name="Ito M."/>
            <person name="Ohkuma M."/>
            <person name="Sakamoto M."/>
            <person name="Matsutani M."/>
        </authorList>
    </citation>
    <scope>NUCLEOTIDE SEQUENCE [LARGE SCALE GENOMIC DNA]</scope>
    <source>
        <strain evidence="14 15">KimC2</strain>
    </source>
</reference>
<dbReference type="SMART" id="SM00382">
    <property type="entry name" value="AAA"/>
    <property type="match status" value="1"/>
</dbReference>
<feature type="domain" description="ABC transporter" evidence="13">
    <location>
        <begin position="2"/>
        <end position="228"/>
    </location>
</feature>
<evidence type="ECO:0000256" key="10">
    <source>
        <dbReference type="ARBA" id="ARBA00049360"/>
    </source>
</evidence>
<evidence type="ECO:0000256" key="8">
    <source>
        <dbReference type="ARBA" id="ARBA00023136"/>
    </source>
</evidence>
<evidence type="ECO:0000256" key="6">
    <source>
        <dbReference type="ARBA" id="ARBA00022741"/>
    </source>
</evidence>
<dbReference type="EMBL" id="AP026801">
    <property type="protein sequence ID" value="BDR55803.1"/>
    <property type="molecule type" value="Genomic_DNA"/>
</dbReference>
<keyword evidence="7 12" id="KW-0067">ATP-binding</keyword>
<gene>
    <name evidence="12 14" type="primary">ftsE</name>
    <name evidence="14" type="ORF">KIMC2_03650</name>
</gene>
<dbReference type="PANTHER" id="PTHR24220:SF470">
    <property type="entry name" value="CELL DIVISION ATP-BINDING PROTEIN FTSE"/>
    <property type="match status" value="1"/>
</dbReference>
<keyword evidence="8 12" id="KW-0472">Membrane</keyword>
<dbReference type="InterPro" id="IPR017871">
    <property type="entry name" value="ABC_transporter-like_CS"/>
</dbReference>
<dbReference type="Gene3D" id="3.40.50.300">
    <property type="entry name" value="P-loop containing nucleotide triphosphate hydrolases"/>
    <property type="match status" value="1"/>
</dbReference>
<comment type="catalytic activity">
    <reaction evidence="10">
        <text>ATP + H2O = ADP + phosphate + H(+)</text>
        <dbReference type="Rhea" id="RHEA:13065"/>
        <dbReference type="ChEBI" id="CHEBI:15377"/>
        <dbReference type="ChEBI" id="CHEBI:15378"/>
        <dbReference type="ChEBI" id="CHEBI:30616"/>
        <dbReference type="ChEBI" id="CHEBI:43474"/>
        <dbReference type="ChEBI" id="CHEBI:456216"/>
    </reaction>
</comment>
<dbReference type="Pfam" id="PF00005">
    <property type="entry name" value="ABC_tran"/>
    <property type="match status" value="1"/>
</dbReference>
<dbReference type="AlphaFoldDB" id="A0AAU9DQE8"/>
<dbReference type="GO" id="GO:0022857">
    <property type="term" value="F:transmembrane transporter activity"/>
    <property type="evidence" value="ECO:0007669"/>
    <property type="project" value="TreeGrafter"/>
</dbReference>
<evidence type="ECO:0000256" key="9">
    <source>
        <dbReference type="ARBA" id="ARBA00023306"/>
    </source>
</evidence>
<dbReference type="InterPro" id="IPR003439">
    <property type="entry name" value="ABC_transporter-like_ATP-bd"/>
</dbReference>
<evidence type="ECO:0000256" key="2">
    <source>
        <dbReference type="ARBA" id="ARBA00020019"/>
    </source>
</evidence>
<evidence type="ECO:0000256" key="3">
    <source>
        <dbReference type="ARBA" id="ARBA00022448"/>
    </source>
</evidence>
<evidence type="ECO:0000256" key="4">
    <source>
        <dbReference type="ARBA" id="ARBA00022475"/>
    </source>
</evidence>
<dbReference type="FunFam" id="3.40.50.300:FF:000056">
    <property type="entry name" value="Cell division ATP-binding protein FtsE"/>
    <property type="match status" value="1"/>
</dbReference>
<comment type="similarity">
    <text evidence="1 12">Belongs to the ABC transporter superfamily.</text>
</comment>
<keyword evidence="6 12" id="KW-0547">Nucleotide-binding</keyword>
<comment type="subunit">
    <text evidence="12">Homodimer. Forms a membrane-associated complex with FtsX.</text>
</comment>
<keyword evidence="4 12" id="KW-1003">Cell membrane</keyword>
<keyword evidence="9 12" id="KW-0131">Cell cycle</keyword>
<proteinExistence type="inferred from homology"/>
<sequence>MIELKNVIKEYPNGITALKGIDLKIEQGEFIYIVGASGSGKSTLIKTLYREERVTSGIIKVNEYDLMRMKNSRVPYLRRELGVVFQDFRLLPRLTAYENVAYAMEVIEKRPEEIRTRVIEVLEMVGLKDKIRRYPNELSGGEQQRVAIARAITNKPSILIADEPTGNLDPDTSDEIMEILERINQQNTTVIMATHNQGIVDKYVHRVLTIRQGHLISDQEEGAYRYEA</sequence>
<dbReference type="NCBIfam" id="TIGR02673">
    <property type="entry name" value="FtsE"/>
    <property type="match status" value="1"/>
</dbReference>
<keyword evidence="3" id="KW-0813">Transport</keyword>
<dbReference type="GO" id="GO:0051301">
    <property type="term" value="P:cell division"/>
    <property type="evidence" value="ECO:0007669"/>
    <property type="project" value="UniProtKB-UniRule"/>
</dbReference>
<organism evidence="14 15">
    <name type="scientific">Xylocopilactobacillus apis</name>
    <dbReference type="NCBI Taxonomy" id="2932183"/>
    <lineage>
        <taxon>Bacteria</taxon>
        <taxon>Bacillati</taxon>
        <taxon>Bacillota</taxon>
        <taxon>Bacilli</taxon>
        <taxon>Lactobacillales</taxon>
        <taxon>Lactobacillaceae</taxon>
        <taxon>Xylocopilactobacillus</taxon>
    </lineage>
</organism>
<dbReference type="GO" id="GO:0016887">
    <property type="term" value="F:ATP hydrolysis activity"/>
    <property type="evidence" value="ECO:0007669"/>
    <property type="project" value="InterPro"/>
</dbReference>
<evidence type="ECO:0000256" key="11">
    <source>
        <dbReference type="ARBA" id="ARBA00055994"/>
    </source>
</evidence>
<comment type="subcellular location">
    <subcellularLocation>
        <location evidence="12">Cell membrane</location>
        <topology evidence="12">Peripheral membrane protein</topology>
        <orientation evidence="12">Cytoplasmic side</orientation>
    </subcellularLocation>
</comment>
<evidence type="ECO:0000256" key="5">
    <source>
        <dbReference type="ARBA" id="ARBA00022618"/>
    </source>
</evidence>
<dbReference type="RefSeq" id="WP_317697409.1">
    <property type="nucleotide sequence ID" value="NZ_AP026801.1"/>
</dbReference>
<protein>
    <recommendedName>
        <fullName evidence="2 12">Cell division ATP-binding protein FtsE</fullName>
    </recommendedName>
</protein>
<dbReference type="GO" id="GO:0005524">
    <property type="term" value="F:ATP binding"/>
    <property type="evidence" value="ECO:0007669"/>
    <property type="project" value="UniProtKB-UniRule"/>
</dbReference>
<keyword evidence="5 12" id="KW-0132">Cell division</keyword>